<dbReference type="GO" id="GO:0016020">
    <property type="term" value="C:membrane"/>
    <property type="evidence" value="ECO:0007669"/>
    <property type="project" value="UniProtKB-SubCell"/>
</dbReference>
<evidence type="ECO:0000313" key="10">
    <source>
        <dbReference type="Proteomes" id="UP000092124"/>
    </source>
</evidence>
<dbReference type="STRING" id="56216.A0A1A6HWM2"/>
<evidence type="ECO:0000256" key="1">
    <source>
        <dbReference type="ARBA" id="ARBA00004635"/>
    </source>
</evidence>
<dbReference type="GO" id="GO:0005525">
    <property type="term" value="F:GTP binding"/>
    <property type="evidence" value="ECO:0007669"/>
    <property type="project" value="UniProtKB-KW"/>
</dbReference>
<dbReference type="PRINTS" id="PR00449">
    <property type="entry name" value="RASTRNSFRMNG"/>
</dbReference>
<dbReference type="Pfam" id="PF00071">
    <property type="entry name" value="Ras"/>
    <property type="match status" value="1"/>
</dbReference>
<dbReference type="PANTHER" id="PTHR47980">
    <property type="entry name" value="LD44762P"/>
    <property type="match status" value="1"/>
</dbReference>
<protein>
    <recommendedName>
        <fullName evidence="3">small monomeric GTPase</fullName>
        <ecNumber evidence="3">3.6.5.2</ecNumber>
    </recommendedName>
</protein>
<dbReference type="GO" id="GO:0003925">
    <property type="term" value="F:G protein activity"/>
    <property type="evidence" value="ECO:0007669"/>
    <property type="project" value="UniProtKB-EC"/>
</dbReference>
<evidence type="ECO:0000256" key="4">
    <source>
        <dbReference type="ARBA" id="ARBA00022741"/>
    </source>
</evidence>
<comment type="subcellular location">
    <subcellularLocation>
        <location evidence="1">Membrane</location>
        <topology evidence="1">Lipid-anchor</topology>
    </subcellularLocation>
</comment>
<evidence type="ECO:0000256" key="5">
    <source>
        <dbReference type="ARBA" id="ARBA00022801"/>
    </source>
</evidence>
<dbReference type="EMBL" id="LZPO01008214">
    <property type="protein sequence ID" value="OBS82132.1"/>
    <property type="molecule type" value="Genomic_DNA"/>
</dbReference>
<evidence type="ECO:0000256" key="7">
    <source>
        <dbReference type="ARBA" id="ARBA00023289"/>
    </source>
</evidence>
<dbReference type="Proteomes" id="UP000092124">
    <property type="component" value="Unassembled WGS sequence"/>
</dbReference>
<dbReference type="InterPro" id="IPR001806">
    <property type="entry name" value="Small_GTPase"/>
</dbReference>
<comment type="caution">
    <text evidence="9">The sequence shown here is derived from an EMBL/GenBank/DDBJ whole genome shotgun (WGS) entry which is preliminary data.</text>
</comment>
<evidence type="ECO:0000256" key="8">
    <source>
        <dbReference type="ARBA" id="ARBA00047660"/>
    </source>
</evidence>
<keyword evidence="4" id="KW-0547">Nucleotide-binding</keyword>
<name>A0A1A6HWM2_NEOLE</name>
<dbReference type="SMART" id="SM00175">
    <property type="entry name" value="RAB"/>
    <property type="match status" value="1"/>
</dbReference>
<accession>A0A1A6HWM2</accession>
<dbReference type="Gene3D" id="3.40.50.300">
    <property type="entry name" value="P-loop containing nucleotide triphosphate hydrolases"/>
    <property type="match status" value="1"/>
</dbReference>
<evidence type="ECO:0000256" key="3">
    <source>
        <dbReference type="ARBA" id="ARBA00011984"/>
    </source>
</evidence>
<evidence type="ECO:0000313" key="9">
    <source>
        <dbReference type="EMBL" id="OBS82132.1"/>
    </source>
</evidence>
<dbReference type="InterPro" id="IPR050305">
    <property type="entry name" value="Small_GTPase_Rab"/>
</dbReference>
<keyword evidence="10" id="KW-1185">Reference proteome</keyword>
<dbReference type="OrthoDB" id="9989112at2759"/>
<proteinExistence type="inferred from homology"/>
<comment type="catalytic activity">
    <reaction evidence="8">
        <text>GTP + H2O = GDP + phosphate + H(+)</text>
        <dbReference type="Rhea" id="RHEA:19669"/>
        <dbReference type="ChEBI" id="CHEBI:15377"/>
        <dbReference type="ChEBI" id="CHEBI:15378"/>
        <dbReference type="ChEBI" id="CHEBI:37565"/>
        <dbReference type="ChEBI" id="CHEBI:43474"/>
        <dbReference type="ChEBI" id="CHEBI:58189"/>
        <dbReference type="EC" id="3.6.5.2"/>
    </reaction>
    <physiologicalReaction direction="left-to-right" evidence="8">
        <dbReference type="Rhea" id="RHEA:19670"/>
    </physiologicalReaction>
</comment>
<gene>
    <name evidence="9" type="ORF">A6R68_23879</name>
</gene>
<dbReference type="SUPFAM" id="SSF52540">
    <property type="entry name" value="P-loop containing nucleoside triphosphate hydrolases"/>
    <property type="match status" value="1"/>
</dbReference>
<keyword evidence="7" id="KW-0449">Lipoprotein</keyword>
<keyword evidence="5" id="KW-0378">Hydrolase</keyword>
<comment type="similarity">
    <text evidence="2">Belongs to the small GTPase superfamily. Rab family.</text>
</comment>
<reference evidence="9 10" key="1">
    <citation type="submission" date="2016-06" db="EMBL/GenBank/DDBJ databases">
        <title>The Draft Genome Sequence and Annotation of the Desert Woodrat Neotoma lepida.</title>
        <authorList>
            <person name="Campbell M."/>
            <person name="Oakeson K.F."/>
            <person name="Yandell M."/>
            <person name="Halpert J.R."/>
            <person name="Dearing D."/>
        </authorList>
    </citation>
    <scope>NUCLEOTIDE SEQUENCE [LARGE SCALE GENOMIC DNA]</scope>
    <source>
        <strain evidence="9">417</strain>
        <tissue evidence="9">Liver</tissue>
    </source>
</reference>
<keyword evidence="6" id="KW-0342">GTP-binding</keyword>
<dbReference type="AlphaFoldDB" id="A0A1A6HWM2"/>
<sequence length="150" mass="16779">MSDGDSDYLIKFLALGDSRVGKTSVLYQYTDGKFNSKFITTVGIDFREKRVVTGLGLTFLCTELMDQMELWAEARESTCSYGTQRGRRGMSSSVLSPHCSGQGKGRQLAHLHLVRIPYFETSAANGRNISQAIETLLDLIMNRIERCVDK</sequence>
<organism evidence="9 10">
    <name type="scientific">Neotoma lepida</name>
    <name type="common">Desert woodrat</name>
    <dbReference type="NCBI Taxonomy" id="56216"/>
    <lineage>
        <taxon>Eukaryota</taxon>
        <taxon>Metazoa</taxon>
        <taxon>Chordata</taxon>
        <taxon>Craniata</taxon>
        <taxon>Vertebrata</taxon>
        <taxon>Euteleostomi</taxon>
        <taxon>Mammalia</taxon>
        <taxon>Eutheria</taxon>
        <taxon>Euarchontoglires</taxon>
        <taxon>Glires</taxon>
        <taxon>Rodentia</taxon>
        <taxon>Myomorpha</taxon>
        <taxon>Muroidea</taxon>
        <taxon>Cricetidae</taxon>
        <taxon>Neotominae</taxon>
        <taxon>Neotoma</taxon>
    </lineage>
</organism>
<dbReference type="InterPro" id="IPR027417">
    <property type="entry name" value="P-loop_NTPase"/>
</dbReference>
<evidence type="ECO:0000256" key="2">
    <source>
        <dbReference type="ARBA" id="ARBA00006270"/>
    </source>
</evidence>
<dbReference type="EC" id="3.6.5.2" evidence="3"/>
<keyword evidence="7" id="KW-0636">Prenylation</keyword>
<evidence type="ECO:0000256" key="6">
    <source>
        <dbReference type="ARBA" id="ARBA00023134"/>
    </source>
</evidence>